<reference evidence="1" key="2">
    <citation type="submission" date="2011-01" db="EMBL/GenBank/DDBJ databases">
        <title>The Non-contiguous Finished genome of Clostridium papyrosolvens.</title>
        <authorList>
            <person name="Lucas S."/>
            <person name="Copeland A."/>
            <person name="Lapidus A."/>
            <person name="Cheng J.-F."/>
            <person name="Goodwin L."/>
            <person name="Pitluck S."/>
            <person name="Misra M."/>
            <person name="Chertkov O."/>
            <person name="Detter J.C."/>
            <person name="Han C."/>
            <person name="Tapia R."/>
            <person name="Land M."/>
            <person name="Hauser L."/>
            <person name="Kyrpides N."/>
            <person name="Ivanova N."/>
            <person name="Pagani I."/>
            <person name="Mouttaki H."/>
            <person name="He Z."/>
            <person name="Zhou J."/>
            <person name="Hemme C.L."/>
            <person name="Woyke T."/>
        </authorList>
    </citation>
    <scope>NUCLEOTIDE SEQUENCE [LARGE SCALE GENOMIC DNA]</scope>
    <source>
        <strain evidence="1">DSM 2782</strain>
    </source>
</reference>
<comment type="caution">
    <text evidence="1">The sequence shown here is derived from an EMBL/GenBank/DDBJ whole genome shotgun (WGS) entry which is preliminary data.</text>
</comment>
<proteinExistence type="predicted"/>
<accession>F1TG10</accession>
<reference evidence="1" key="1">
    <citation type="submission" date="2009-07" db="EMBL/GenBank/DDBJ databases">
        <authorList>
            <consortium name="US DOE Joint Genome Institute (JGI-PGF)"/>
            <person name="Lucas S."/>
            <person name="Copeland A."/>
            <person name="Lapidus A."/>
            <person name="Glavina del Rio T."/>
            <person name="Tice H."/>
            <person name="Bruce D."/>
            <person name="Goodwin L."/>
            <person name="Pitluck S."/>
            <person name="Larimer F."/>
            <person name="Land M.L."/>
            <person name="Mouttaki H."/>
            <person name="He Z."/>
            <person name="Zhou J."/>
            <person name="Hemme C.L."/>
        </authorList>
    </citation>
    <scope>NUCLEOTIDE SEQUENCE [LARGE SCALE GENOMIC DNA]</scope>
    <source>
        <strain evidence="1">DSM 2782</strain>
    </source>
</reference>
<keyword evidence="2" id="KW-1185">Reference proteome</keyword>
<dbReference type="RefSeq" id="WP_004621019.1">
    <property type="nucleotide sequence ID" value="NZ_ACXX02000012.1"/>
</dbReference>
<evidence type="ECO:0000313" key="2">
    <source>
        <dbReference type="Proteomes" id="UP000003860"/>
    </source>
</evidence>
<dbReference type="Proteomes" id="UP000003860">
    <property type="component" value="Unassembled WGS sequence"/>
</dbReference>
<name>F1TG10_9FIRM</name>
<organism evidence="1 2">
    <name type="scientific">Ruminiclostridium papyrosolvens DSM 2782</name>
    <dbReference type="NCBI Taxonomy" id="588581"/>
    <lineage>
        <taxon>Bacteria</taxon>
        <taxon>Bacillati</taxon>
        <taxon>Bacillota</taxon>
        <taxon>Clostridia</taxon>
        <taxon>Eubacteriales</taxon>
        <taxon>Oscillospiraceae</taxon>
        <taxon>Ruminiclostridium</taxon>
    </lineage>
</organism>
<evidence type="ECO:0000313" key="1">
    <source>
        <dbReference type="EMBL" id="EGD46629.1"/>
    </source>
</evidence>
<gene>
    <name evidence="1" type="ORF">Cpap_1011</name>
</gene>
<protein>
    <recommendedName>
        <fullName evidence="3">Butirosin biosynthesis protein H N-terminal domain-containing protein</fullName>
    </recommendedName>
</protein>
<dbReference type="STRING" id="588581.Cpap_1011"/>
<dbReference type="AlphaFoldDB" id="F1TG10"/>
<dbReference type="OrthoDB" id="51171at2"/>
<evidence type="ECO:0008006" key="3">
    <source>
        <dbReference type="Google" id="ProtNLM"/>
    </source>
</evidence>
<sequence>MKSSKVLPTREPPVKVYHFRAFPLSVTSNYSETLPWFYSNFIQLKCTSEFIREKEMDFDFIAGDVFGGIPWIDYIKDIDKTMLNENMNDVCQFVIKNIDNGYYIYTFVDEFFIPDRSAYKKYHRMHDIMVYGYDDSEKVFNVAGYNSKMKYAETKSDFECFYNAFSSSEPKRNDKIVLFRKIDDVNYSFDIERVFEKLEDYLYSRDCSDKLEIYDFDGRTKRIKYLHQLLKTGNYVFGINVYDQLILFCEAMKNKYVRPDLRPFHCLWEHKSCMLERLRYLAGQNYIKNIDDLCNNYKLIELEALTIRNMMVRMMLIRDFHSIEDVKYRLDKLSKDEYALLINLL</sequence>
<dbReference type="EMBL" id="ACXX02000012">
    <property type="protein sequence ID" value="EGD46629.1"/>
    <property type="molecule type" value="Genomic_DNA"/>
</dbReference>
<dbReference type="eggNOG" id="ENOG5032015">
    <property type="taxonomic scope" value="Bacteria"/>
</dbReference>